<feature type="transmembrane region" description="Helical" evidence="1">
    <location>
        <begin position="151"/>
        <end position="172"/>
    </location>
</feature>
<name>A0AAD6H736_9EURO</name>
<reference evidence="2" key="1">
    <citation type="journal article" date="2023" name="IMA Fungus">
        <title>Comparative genomic study of the Penicillium genus elucidates a diverse pangenome and 15 lateral gene transfer events.</title>
        <authorList>
            <person name="Petersen C."/>
            <person name="Sorensen T."/>
            <person name="Nielsen M.R."/>
            <person name="Sondergaard T.E."/>
            <person name="Sorensen J.L."/>
            <person name="Fitzpatrick D.A."/>
            <person name="Frisvad J.C."/>
            <person name="Nielsen K.L."/>
        </authorList>
    </citation>
    <scope>NUCLEOTIDE SEQUENCE</scope>
    <source>
        <strain evidence="2">IBT 12815</strain>
    </source>
</reference>
<feature type="transmembrane region" description="Helical" evidence="1">
    <location>
        <begin position="422"/>
        <end position="442"/>
    </location>
</feature>
<protein>
    <submittedName>
        <fullName evidence="2">Uncharacterized protein</fullName>
    </submittedName>
</protein>
<keyword evidence="1" id="KW-1133">Transmembrane helix</keyword>
<comment type="caution">
    <text evidence="2">The sequence shown here is derived from an EMBL/GenBank/DDBJ whole genome shotgun (WGS) entry which is preliminary data.</text>
</comment>
<dbReference type="GeneID" id="81582897"/>
<organism evidence="2 3">
    <name type="scientific">Penicillium hordei</name>
    <dbReference type="NCBI Taxonomy" id="40994"/>
    <lineage>
        <taxon>Eukaryota</taxon>
        <taxon>Fungi</taxon>
        <taxon>Dikarya</taxon>
        <taxon>Ascomycota</taxon>
        <taxon>Pezizomycotina</taxon>
        <taxon>Eurotiomycetes</taxon>
        <taxon>Eurotiomycetidae</taxon>
        <taxon>Eurotiales</taxon>
        <taxon>Aspergillaceae</taxon>
        <taxon>Penicillium</taxon>
    </lineage>
</organism>
<sequence>MDHTDFPLFVAQETLCFYPISTIYNSCPRYLFYALLLATCVTRWTGWVMNVFLGTAAAYAGTAAIQAFVMVSSYQTSQDPGRVDIPYLSANSSLRKEFPSLVTETDHVVVSPASLELDSDAVLAIVVTGYLVFLPLQCWSRILTHDRARNLLFYLWNALMLAGSICALVYAAKIPKTPPQYMFCFPDLAPYSDTSNDGWQASWRKSTWNDSVWDTFSNISRWNELGDICFNPCFNTTQILRKPGSLHSATADGGLHGATSHSFWKKVIYSQRYIYSLIILCLILNCLLLTYRFLPYRSRIPSAQIMVIWKERKTIWKSFKNEVCDAIELPTNLENNEEDPGPANNKTSVWHRMRHILSRRFLKSRRLLKSFLHVLVDATILFGILFSMIVSPFTIVAFVVWIEIQIFNDGPSEETPSQVGQWVSLTSLALLLISAAILKLKYRLASSAELEREIIALKQHLENLEKMKEGRSGSTSIELSTVTRQSKAN</sequence>
<keyword evidence="3" id="KW-1185">Reference proteome</keyword>
<dbReference type="EMBL" id="JAQJAE010000001">
    <property type="protein sequence ID" value="KAJ5616483.1"/>
    <property type="molecule type" value="Genomic_DNA"/>
</dbReference>
<dbReference type="AlphaFoldDB" id="A0AAD6H736"/>
<accession>A0AAD6H736</accession>
<reference evidence="2" key="2">
    <citation type="submission" date="2023-01" db="EMBL/GenBank/DDBJ databases">
        <authorList>
            <person name="Petersen C."/>
        </authorList>
    </citation>
    <scope>NUCLEOTIDE SEQUENCE</scope>
    <source>
        <strain evidence="2">IBT 12815</strain>
    </source>
</reference>
<gene>
    <name evidence="2" type="ORF">N7537_001597</name>
</gene>
<dbReference type="RefSeq" id="XP_056757650.1">
    <property type="nucleotide sequence ID" value="XM_056892655.1"/>
</dbReference>
<feature type="transmembrane region" description="Helical" evidence="1">
    <location>
        <begin position="371"/>
        <end position="402"/>
    </location>
</feature>
<keyword evidence="1" id="KW-0812">Transmembrane</keyword>
<keyword evidence="1" id="KW-0472">Membrane</keyword>
<evidence type="ECO:0000313" key="3">
    <source>
        <dbReference type="Proteomes" id="UP001213799"/>
    </source>
</evidence>
<proteinExistence type="predicted"/>
<feature type="transmembrane region" description="Helical" evidence="1">
    <location>
        <begin position="273"/>
        <end position="294"/>
    </location>
</feature>
<feature type="transmembrane region" description="Helical" evidence="1">
    <location>
        <begin position="56"/>
        <end position="74"/>
    </location>
</feature>
<evidence type="ECO:0000313" key="2">
    <source>
        <dbReference type="EMBL" id="KAJ5616483.1"/>
    </source>
</evidence>
<feature type="transmembrane region" description="Helical" evidence="1">
    <location>
        <begin position="121"/>
        <end position="139"/>
    </location>
</feature>
<evidence type="ECO:0000256" key="1">
    <source>
        <dbReference type="SAM" id="Phobius"/>
    </source>
</evidence>
<dbReference type="Proteomes" id="UP001213799">
    <property type="component" value="Unassembled WGS sequence"/>
</dbReference>